<protein>
    <submittedName>
        <fullName evidence="1">Uncharacterized protein</fullName>
    </submittedName>
</protein>
<reference evidence="1 2" key="1">
    <citation type="submission" date="2023-06" db="EMBL/GenBank/DDBJ databases">
        <title>Complete Genome Sequence of Gallibacterium anatis Strain BJF12, Isolated from a chicken with diarrhea.</title>
        <authorList>
            <person name="Guo F."/>
            <person name="Bu W."/>
            <person name="Xu F."/>
            <person name="Wen T."/>
        </authorList>
    </citation>
    <scope>NUCLEOTIDE SEQUENCE [LARGE SCALE GENOMIC DNA]</scope>
    <source>
        <strain evidence="1 2">BJF12</strain>
    </source>
</reference>
<dbReference type="AlphaFoldDB" id="A0AAX3XI07"/>
<evidence type="ECO:0000313" key="1">
    <source>
        <dbReference type="EMBL" id="WIM80659.1"/>
    </source>
</evidence>
<keyword evidence="2" id="KW-1185">Reference proteome</keyword>
<dbReference type="Proteomes" id="UP001226750">
    <property type="component" value="Chromosome"/>
</dbReference>
<sequence>MNKDRVFFYENFTNKTVFFYINYFYLWFKIFGASSNKDKLIEYYQKKFSMISCPKFSIHQSFWATNGLIQVKDL</sequence>
<accession>A0AAX3XI07</accession>
<gene>
    <name evidence="1" type="ORF">QP018_05360</name>
</gene>
<dbReference type="EMBL" id="CP126975">
    <property type="protein sequence ID" value="WIM80659.1"/>
    <property type="molecule type" value="Genomic_DNA"/>
</dbReference>
<evidence type="ECO:0000313" key="2">
    <source>
        <dbReference type="Proteomes" id="UP001226750"/>
    </source>
</evidence>
<organism evidence="1 2">
    <name type="scientific">Gallibacterium anatis</name>
    <dbReference type="NCBI Taxonomy" id="750"/>
    <lineage>
        <taxon>Bacteria</taxon>
        <taxon>Pseudomonadati</taxon>
        <taxon>Pseudomonadota</taxon>
        <taxon>Gammaproteobacteria</taxon>
        <taxon>Pasteurellales</taxon>
        <taxon>Pasteurellaceae</taxon>
        <taxon>Gallibacterium</taxon>
    </lineage>
</organism>
<dbReference type="RefSeq" id="WP_285097483.1">
    <property type="nucleotide sequence ID" value="NZ_CP126975.1"/>
</dbReference>
<proteinExistence type="predicted"/>
<name>A0AAX3XI07_9PAST</name>